<dbReference type="EMBL" id="JAGGJX010000001">
    <property type="protein sequence ID" value="MBP1854776.1"/>
    <property type="molecule type" value="Genomic_DNA"/>
</dbReference>
<name>A0ABS4EA09_9FIRM</name>
<organism evidence="7 8">
    <name type="scientific">Metaclostridioides mangenotii</name>
    <dbReference type="NCBI Taxonomy" id="1540"/>
    <lineage>
        <taxon>Bacteria</taxon>
        <taxon>Bacillati</taxon>
        <taxon>Bacillota</taxon>
        <taxon>Clostridia</taxon>
        <taxon>Peptostreptococcales</taxon>
        <taxon>Peptostreptococcaceae</taxon>
        <taxon>Metaclostridioides</taxon>
    </lineage>
</organism>
<dbReference type="PROSITE" id="PS00676">
    <property type="entry name" value="SIGMA54_INTERACT_2"/>
    <property type="match status" value="1"/>
</dbReference>
<proteinExistence type="predicted"/>
<dbReference type="SUPFAM" id="SSF52540">
    <property type="entry name" value="P-loop containing nucleoside triphosphate hydrolases"/>
    <property type="match status" value="1"/>
</dbReference>
<keyword evidence="3" id="KW-0805">Transcription regulation</keyword>
<evidence type="ECO:0000256" key="2">
    <source>
        <dbReference type="ARBA" id="ARBA00022840"/>
    </source>
</evidence>
<dbReference type="InterPro" id="IPR002078">
    <property type="entry name" value="Sigma_54_int"/>
</dbReference>
<evidence type="ECO:0000256" key="3">
    <source>
        <dbReference type="ARBA" id="ARBA00023015"/>
    </source>
</evidence>
<gene>
    <name evidence="7" type="ORF">J2Z43_001166</name>
</gene>
<comment type="caution">
    <text evidence="7">The sequence shown here is derived from an EMBL/GenBank/DDBJ whole genome shotgun (WGS) entry which is preliminary data.</text>
</comment>
<dbReference type="InterPro" id="IPR027417">
    <property type="entry name" value="P-loop_NTPase"/>
</dbReference>
<dbReference type="PANTHER" id="PTHR32071">
    <property type="entry name" value="TRANSCRIPTIONAL REGULATORY PROTEIN"/>
    <property type="match status" value="1"/>
</dbReference>
<keyword evidence="2" id="KW-0067">ATP-binding</keyword>
<dbReference type="Proteomes" id="UP000767291">
    <property type="component" value="Unassembled WGS sequence"/>
</dbReference>
<evidence type="ECO:0000313" key="8">
    <source>
        <dbReference type="Proteomes" id="UP000767291"/>
    </source>
</evidence>
<dbReference type="Pfam" id="PF00158">
    <property type="entry name" value="Sigma54_activat"/>
    <property type="match status" value="1"/>
</dbReference>
<dbReference type="PANTHER" id="PTHR32071:SF57">
    <property type="entry name" value="C4-DICARBOXYLATE TRANSPORT TRANSCRIPTIONAL REGULATORY PROTEIN DCTD"/>
    <property type="match status" value="1"/>
</dbReference>
<accession>A0ABS4EA09</accession>
<dbReference type="Gene3D" id="1.10.8.60">
    <property type="match status" value="1"/>
</dbReference>
<reference evidence="7 8" key="1">
    <citation type="submission" date="2021-03" db="EMBL/GenBank/DDBJ databases">
        <title>Genomic Encyclopedia of Type Strains, Phase IV (KMG-IV): sequencing the most valuable type-strain genomes for metagenomic binning, comparative biology and taxonomic classification.</title>
        <authorList>
            <person name="Goeker M."/>
        </authorList>
    </citation>
    <scope>NUCLEOTIDE SEQUENCE [LARGE SCALE GENOMIC DNA]</scope>
    <source>
        <strain evidence="7 8">DSM 1289</strain>
    </source>
</reference>
<evidence type="ECO:0000256" key="4">
    <source>
        <dbReference type="ARBA" id="ARBA00023125"/>
    </source>
</evidence>
<evidence type="ECO:0000259" key="6">
    <source>
        <dbReference type="PROSITE" id="PS50045"/>
    </source>
</evidence>
<evidence type="ECO:0000313" key="7">
    <source>
        <dbReference type="EMBL" id="MBP1854776.1"/>
    </source>
</evidence>
<dbReference type="InterPro" id="IPR025943">
    <property type="entry name" value="Sigma_54_int_dom_ATP-bd_2"/>
</dbReference>
<dbReference type="InterPro" id="IPR058031">
    <property type="entry name" value="AAA_lid_NorR"/>
</dbReference>
<keyword evidence="5" id="KW-0804">Transcription</keyword>
<feature type="domain" description="Sigma-54 factor interaction" evidence="6">
    <location>
        <begin position="1"/>
        <end position="188"/>
    </location>
</feature>
<dbReference type="PROSITE" id="PS00688">
    <property type="entry name" value="SIGMA54_INTERACT_3"/>
    <property type="match status" value="1"/>
</dbReference>
<protein>
    <submittedName>
        <fullName evidence="7">Transcriptional regulator with PAS, ATPase and Fis domain</fullName>
    </submittedName>
</protein>
<dbReference type="InterPro" id="IPR025944">
    <property type="entry name" value="Sigma_54_int_dom_CS"/>
</dbReference>
<dbReference type="PROSITE" id="PS50045">
    <property type="entry name" value="SIGMA54_INTERACT_4"/>
    <property type="match status" value="1"/>
</dbReference>
<dbReference type="Pfam" id="PF25601">
    <property type="entry name" value="AAA_lid_14"/>
    <property type="match status" value="1"/>
</dbReference>
<keyword evidence="8" id="KW-1185">Reference proteome</keyword>
<dbReference type="Gene3D" id="3.40.50.300">
    <property type="entry name" value="P-loop containing nucleotide triphosphate hydrolases"/>
    <property type="match status" value="1"/>
</dbReference>
<keyword evidence="4" id="KW-0238">DNA-binding</keyword>
<keyword evidence="1" id="KW-0547">Nucleotide-binding</keyword>
<dbReference type="CDD" id="cd00009">
    <property type="entry name" value="AAA"/>
    <property type="match status" value="1"/>
</dbReference>
<sequence length="273" mass="31227">MNNFVPINCSAISESLLESELFGYEEGAFTGARKGGKRGIFELANKGTLFLDEINTLPLSIQTKLLRVIEERQIMRIGSDHLIPLDIRIIAATNEHLIDKIEQGLFRADLFYRLSSLELNIPPLRERKKDILLLFRNFVYETMLENSMDKLNGVNGINLTDNEIKILNDYNWPGNVRELKNVARKYVITGKIKLGKYKSSSLYVVKNENVDNEVTEYDVGDINSLNIDIKEIQKSVEVKIIDMMIEQGLSKNEIAKILGISRTSLWKKYNQNV</sequence>
<dbReference type="SUPFAM" id="SSF46689">
    <property type="entry name" value="Homeodomain-like"/>
    <property type="match status" value="1"/>
</dbReference>
<dbReference type="InterPro" id="IPR009057">
    <property type="entry name" value="Homeodomain-like_sf"/>
</dbReference>
<evidence type="ECO:0000256" key="5">
    <source>
        <dbReference type="ARBA" id="ARBA00023163"/>
    </source>
</evidence>
<evidence type="ECO:0000256" key="1">
    <source>
        <dbReference type="ARBA" id="ARBA00022741"/>
    </source>
</evidence>